<dbReference type="RefSeq" id="WP_274202562.1">
    <property type="nucleotide sequence ID" value="NZ_JAQZAO010000010.1"/>
</dbReference>
<dbReference type="PANTHER" id="PTHR43343">
    <property type="entry name" value="PEPTIDASE S12"/>
    <property type="match status" value="1"/>
</dbReference>
<dbReference type="Pfam" id="PF13365">
    <property type="entry name" value="Trypsin_2"/>
    <property type="match status" value="1"/>
</dbReference>
<dbReference type="PRINTS" id="PR00834">
    <property type="entry name" value="PROTEASES2C"/>
</dbReference>
<dbReference type="PANTHER" id="PTHR43343:SF3">
    <property type="entry name" value="PROTEASE DO-LIKE 8, CHLOROPLASTIC"/>
    <property type="match status" value="1"/>
</dbReference>
<accession>A0ABT5SYV6</accession>
<dbReference type="Pfam" id="PF13180">
    <property type="entry name" value="PDZ_2"/>
    <property type="match status" value="1"/>
</dbReference>
<dbReference type="PROSITE" id="PS50106">
    <property type="entry name" value="PDZ"/>
    <property type="match status" value="1"/>
</dbReference>
<proteinExistence type="predicted"/>
<dbReference type="InterPro" id="IPR009003">
    <property type="entry name" value="Peptidase_S1_PA"/>
</dbReference>
<dbReference type="InterPro" id="IPR051201">
    <property type="entry name" value="Chloro_Bact_Ser_Proteases"/>
</dbReference>
<dbReference type="SUPFAM" id="SSF50494">
    <property type="entry name" value="Trypsin-like serine proteases"/>
    <property type="match status" value="1"/>
</dbReference>
<evidence type="ECO:0000313" key="5">
    <source>
        <dbReference type="Proteomes" id="UP001300763"/>
    </source>
</evidence>
<dbReference type="Proteomes" id="UP001300763">
    <property type="component" value="Unassembled WGS sequence"/>
</dbReference>
<evidence type="ECO:0000259" key="3">
    <source>
        <dbReference type="PROSITE" id="PS50106"/>
    </source>
</evidence>
<gene>
    <name evidence="4" type="ORF">PGB27_22030</name>
</gene>
<dbReference type="Gene3D" id="2.40.10.120">
    <property type="match status" value="1"/>
</dbReference>
<dbReference type="Gene3D" id="2.30.42.10">
    <property type="match status" value="1"/>
</dbReference>
<protein>
    <submittedName>
        <fullName evidence="4">Trypsin-like peptidase domain-containing protein</fullName>
    </submittedName>
</protein>
<dbReference type="InterPro" id="IPR001478">
    <property type="entry name" value="PDZ"/>
</dbReference>
<sequence>MIARVEPSVVTVRLPSGVGSGVVYRDDLVVTNQHVVGDMRGVVLQFADGSTTSGEVLAADRISDLAVIRSARGGLPPLPVRTELPRQGEVAIAIGSPLGLENTVTAGIVSAVGRELPGRAPGSPLGLIQTDAPISPGNSGGALVDAQGRLIGVNEIYIPPGAGAVSLGFAIPSATVVNVADQLIGRGAVAHPWMGVSLTALTPEIRDRLGVDALAGAVVLEVVPDGPAERAGLRSGDVITGFADVPIASVEDVVTRLADTLPGQTVPLTVSRGGAPTTLSLVVGERPS</sequence>
<organism evidence="4 5">
    <name type="scientific">Actinomycetospora lemnae</name>
    <dbReference type="NCBI Taxonomy" id="3019891"/>
    <lineage>
        <taxon>Bacteria</taxon>
        <taxon>Bacillati</taxon>
        <taxon>Actinomycetota</taxon>
        <taxon>Actinomycetes</taxon>
        <taxon>Pseudonocardiales</taxon>
        <taxon>Pseudonocardiaceae</taxon>
        <taxon>Actinomycetospora</taxon>
    </lineage>
</organism>
<dbReference type="InterPro" id="IPR036034">
    <property type="entry name" value="PDZ_sf"/>
</dbReference>
<keyword evidence="1" id="KW-0645">Protease</keyword>
<evidence type="ECO:0000313" key="4">
    <source>
        <dbReference type="EMBL" id="MDD7968032.1"/>
    </source>
</evidence>
<reference evidence="4 5" key="1">
    <citation type="submission" date="2023-02" db="EMBL/GenBank/DDBJ databases">
        <title>Genome sequencing required for Actinomycetospora new species description.</title>
        <authorList>
            <person name="Saimee Y."/>
            <person name="Duangmal K."/>
        </authorList>
    </citation>
    <scope>NUCLEOTIDE SEQUENCE [LARGE SCALE GENOMIC DNA]</scope>
    <source>
        <strain evidence="4 5">DW7H6</strain>
    </source>
</reference>
<dbReference type="EMBL" id="JAQZAO010000010">
    <property type="protein sequence ID" value="MDD7968032.1"/>
    <property type="molecule type" value="Genomic_DNA"/>
</dbReference>
<evidence type="ECO:0000256" key="1">
    <source>
        <dbReference type="ARBA" id="ARBA00022670"/>
    </source>
</evidence>
<comment type="caution">
    <text evidence="4">The sequence shown here is derived from an EMBL/GenBank/DDBJ whole genome shotgun (WGS) entry which is preliminary data.</text>
</comment>
<dbReference type="SMART" id="SM00228">
    <property type="entry name" value="PDZ"/>
    <property type="match status" value="1"/>
</dbReference>
<dbReference type="InterPro" id="IPR001940">
    <property type="entry name" value="Peptidase_S1C"/>
</dbReference>
<keyword evidence="2" id="KW-0378">Hydrolase</keyword>
<name>A0ABT5SYV6_9PSEU</name>
<feature type="domain" description="PDZ" evidence="3">
    <location>
        <begin position="198"/>
        <end position="260"/>
    </location>
</feature>
<keyword evidence="5" id="KW-1185">Reference proteome</keyword>
<evidence type="ECO:0000256" key="2">
    <source>
        <dbReference type="ARBA" id="ARBA00022801"/>
    </source>
</evidence>
<dbReference type="SUPFAM" id="SSF50156">
    <property type="entry name" value="PDZ domain-like"/>
    <property type="match status" value="1"/>
</dbReference>